<dbReference type="InterPro" id="IPR001245">
    <property type="entry name" value="Ser-Thr/Tyr_kinase_cat_dom"/>
</dbReference>
<keyword evidence="3" id="KW-1185">Reference proteome</keyword>
<dbReference type="PANTHER" id="PTHR44329">
    <property type="entry name" value="SERINE/THREONINE-PROTEIN KINASE TNNI3K-RELATED"/>
    <property type="match status" value="1"/>
</dbReference>
<dbReference type="PROSITE" id="PS50011">
    <property type="entry name" value="PROTEIN_KINASE_DOM"/>
    <property type="match status" value="1"/>
</dbReference>
<gene>
    <name evidence="2" type="ORF">HPB52_007096</name>
</gene>
<feature type="domain" description="Protein kinase" evidence="1">
    <location>
        <begin position="1"/>
        <end position="80"/>
    </location>
</feature>
<accession>A0A9D4QK66</accession>
<dbReference type="Gene3D" id="1.10.510.10">
    <property type="entry name" value="Transferase(Phosphotransferase) domain 1"/>
    <property type="match status" value="1"/>
</dbReference>
<dbReference type="InterPro" id="IPR011009">
    <property type="entry name" value="Kinase-like_dom_sf"/>
</dbReference>
<dbReference type="GO" id="GO:0005524">
    <property type="term" value="F:ATP binding"/>
    <property type="evidence" value="ECO:0007669"/>
    <property type="project" value="InterPro"/>
</dbReference>
<protein>
    <recommendedName>
        <fullName evidence="1">Protein kinase domain-containing protein</fullName>
    </recommendedName>
</protein>
<dbReference type="EMBL" id="JABSTV010001245">
    <property type="protein sequence ID" value="KAH7982781.1"/>
    <property type="molecule type" value="Genomic_DNA"/>
</dbReference>
<dbReference type="GO" id="GO:0004674">
    <property type="term" value="F:protein serine/threonine kinase activity"/>
    <property type="evidence" value="ECO:0007669"/>
    <property type="project" value="TreeGrafter"/>
</dbReference>
<dbReference type="InterPro" id="IPR000719">
    <property type="entry name" value="Prot_kinase_dom"/>
</dbReference>
<name>A0A9D4QK66_RHISA</name>
<dbReference type="InterPro" id="IPR051681">
    <property type="entry name" value="Ser/Thr_Kinases-Pseudokinases"/>
</dbReference>
<dbReference type="Pfam" id="PF07714">
    <property type="entry name" value="PK_Tyr_Ser-Thr"/>
    <property type="match status" value="1"/>
</dbReference>
<reference evidence="2" key="1">
    <citation type="journal article" date="2020" name="Cell">
        <title>Large-Scale Comparative Analyses of Tick Genomes Elucidate Their Genetic Diversity and Vector Capacities.</title>
        <authorList>
            <consortium name="Tick Genome and Microbiome Consortium (TIGMIC)"/>
            <person name="Jia N."/>
            <person name="Wang J."/>
            <person name="Shi W."/>
            <person name="Du L."/>
            <person name="Sun Y."/>
            <person name="Zhan W."/>
            <person name="Jiang J.F."/>
            <person name="Wang Q."/>
            <person name="Zhang B."/>
            <person name="Ji P."/>
            <person name="Bell-Sakyi L."/>
            <person name="Cui X.M."/>
            <person name="Yuan T.T."/>
            <person name="Jiang B.G."/>
            <person name="Yang W.F."/>
            <person name="Lam T.T."/>
            <person name="Chang Q.C."/>
            <person name="Ding S.J."/>
            <person name="Wang X.J."/>
            <person name="Zhu J.G."/>
            <person name="Ruan X.D."/>
            <person name="Zhao L."/>
            <person name="Wei J.T."/>
            <person name="Ye R.Z."/>
            <person name="Que T.C."/>
            <person name="Du C.H."/>
            <person name="Zhou Y.H."/>
            <person name="Cheng J.X."/>
            <person name="Dai P.F."/>
            <person name="Guo W.B."/>
            <person name="Han X.H."/>
            <person name="Huang E.J."/>
            <person name="Li L.F."/>
            <person name="Wei W."/>
            <person name="Gao Y.C."/>
            <person name="Liu J.Z."/>
            <person name="Shao H.Z."/>
            <person name="Wang X."/>
            <person name="Wang C.C."/>
            <person name="Yang T.C."/>
            <person name="Huo Q.B."/>
            <person name="Li W."/>
            <person name="Chen H.Y."/>
            <person name="Chen S.E."/>
            <person name="Zhou L.G."/>
            <person name="Ni X.B."/>
            <person name="Tian J.H."/>
            <person name="Sheng Y."/>
            <person name="Liu T."/>
            <person name="Pan Y.S."/>
            <person name="Xia L.Y."/>
            <person name="Li J."/>
            <person name="Zhao F."/>
            <person name="Cao W.C."/>
        </authorList>
    </citation>
    <scope>NUCLEOTIDE SEQUENCE</scope>
    <source>
        <strain evidence="2">Rsan-2018</strain>
    </source>
</reference>
<proteinExistence type="predicted"/>
<dbReference type="VEuPathDB" id="VectorBase:RSAN_041153"/>
<reference evidence="2" key="2">
    <citation type="submission" date="2021-09" db="EMBL/GenBank/DDBJ databases">
        <authorList>
            <person name="Jia N."/>
            <person name="Wang J."/>
            <person name="Shi W."/>
            <person name="Du L."/>
            <person name="Sun Y."/>
            <person name="Zhan W."/>
            <person name="Jiang J."/>
            <person name="Wang Q."/>
            <person name="Zhang B."/>
            <person name="Ji P."/>
            <person name="Sakyi L.B."/>
            <person name="Cui X."/>
            <person name="Yuan T."/>
            <person name="Jiang B."/>
            <person name="Yang W."/>
            <person name="Lam T.T.-Y."/>
            <person name="Chang Q."/>
            <person name="Ding S."/>
            <person name="Wang X."/>
            <person name="Zhu J."/>
            <person name="Ruan X."/>
            <person name="Zhao L."/>
            <person name="Wei J."/>
            <person name="Que T."/>
            <person name="Du C."/>
            <person name="Cheng J."/>
            <person name="Dai P."/>
            <person name="Han X."/>
            <person name="Huang E."/>
            <person name="Gao Y."/>
            <person name="Liu J."/>
            <person name="Shao H."/>
            <person name="Ye R."/>
            <person name="Li L."/>
            <person name="Wei W."/>
            <person name="Wang X."/>
            <person name="Wang C."/>
            <person name="Huo Q."/>
            <person name="Li W."/>
            <person name="Guo W."/>
            <person name="Chen H."/>
            <person name="Chen S."/>
            <person name="Zhou L."/>
            <person name="Zhou L."/>
            <person name="Ni X."/>
            <person name="Tian J."/>
            <person name="Zhou Y."/>
            <person name="Sheng Y."/>
            <person name="Liu T."/>
            <person name="Pan Y."/>
            <person name="Xia L."/>
            <person name="Li J."/>
            <person name="Zhao F."/>
            <person name="Cao W."/>
        </authorList>
    </citation>
    <scope>NUCLEOTIDE SEQUENCE</scope>
    <source>
        <strain evidence="2">Rsan-2018</strain>
        <tissue evidence="2">Larvae</tissue>
    </source>
</reference>
<dbReference type="PANTHER" id="PTHR44329:SF304">
    <property type="entry name" value="MITOGEN-ACTIVATED PROTEIN KINASE KINASE KINASE 13-LIKE ISOFORM X1"/>
    <property type="match status" value="1"/>
</dbReference>
<dbReference type="Proteomes" id="UP000821837">
    <property type="component" value="Chromosome 1"/>
</dbReference>
<dbReference type="AlphaFoldDB" id="A0A9D4QK66"/>
<dbReference type="GO" id="GO:0005737">
    <property type="term" value="C:cytoplasm"/>
    <property type="evidence" value="ECO:0007669"/>
    <property type="project" value="TreeGrafter"/>
</dbReference>
<comment type="caution">
    <text evidence="2">The sequence shown here is derived from an EMBL/GenBank/DDBJ whole genome shotgun (WGS) entry which is preliminary data.</text>
</comment>
<evidence type="ECO:0000259" key="1">
    <source>
        <dbReference type="PROSITE" id="PS50011"/>
    </source>
</evidence>
<evidence type="ECO:0000313" key="3">
    <source>
        <dbReference type="Proteomes" id="UP000821837"/>
    </source>
</evidence>
<organism evidence="2 3">
    <name type="scientific">Rhipicephalus sanguineus</name>
    <name type="common">Brown dog tick</name>
    <name type="synonym">Ixodes sanguineus</name>
    <dbReference type="NCBI Taxonomy" id="34632"/>
    <lineage>
        <taxon>Eukaryota</taxon>
        <taxon>Metazoa</taxon>
        <taxon>Ecdysozoa</taxon>
        <taxon>Arthropoda</taxon>
        <taxon>Chelicerata</taxon>
        <taxon>Arachnida</taxon>
        <taxon>Acari</taxon>
        <taxon>Parasitiformes</taxon>
        <taxon>Ixodida</taxon>
        <taxon>Ixodoidea</taxon>
        <taxon>Ixodidae</taxon>
        <taxon>Rhipicephalinae</taxon>
        <taxon>Rhipicephalus</taxon>
        <taxon>Rhipicephalus</taxon>
    </lineage>
</organism>
<dbReference type="SUPFAM" id="SSF56112">
    <property type="entry name" value="Protein kinase-like (PK-like)"/>
    <property type="match status" value="1"/>
</dbReference>
<evidence type="ECO:0000313" key="2">
    <source>
        <dbReference type="EMBL" id="KAH7982781.1"/>
    </source>
</evidence>
<sequence length="80" mass="8965">MSFAGTVAWMAPEVIRNEPCSEKVDIWSYGVVMWELLNCETPYKDVDSSAIIWGVGNNSLHLPVPATCPDGFRLLMCLCW</sequence>